<dbReference type="InterPro" id="IPR002347">
    <property type="entry name" value="SDR_fam"/>
</dbReference>
<dbReference type="GO" id="GO:0016491">
    <property type="term" value="F:oxidoreductase activity"/>
    <property type="evidence" value="ECO:0007669"/>
    <property type="project" value="UniProtKB-KW"/>
</dbReference>
<dbReference type="PANTHER" id="PTHR43976">
    <property type="entry name" value="SHORT CHAIN DEHYDROGENASE"/>
    <property type="match status" value="1"/>
</dbReference>
<dbReference type="PANTHER" id="PTHR43976:SF16">
    <property type="entry name" value="SHORT-CHAIN DEHYDROGENASE_REDUCTASE FAMILY PROTEIN"/>
    <property type="match status" value="1"/>
</dbReference>
<dbReference type="Pfam" id="PF01965">
    <property type="entry name" value="DJ-1_PfpI"/>
    <property type="match status" value="1"/>
</dbReference>
<feature type="domain" description="DJ-1/PfpI" evidence="4">
    <location>
        <begin position="296"/>
        <end position="425"/>
    </location>
</feature>
<dbReference type="Pfam" id="PF00106">
    <property type="entry name" value="adh_short"/>
    <property type="match status" value="1"/>
</dbReference>
<dbReference type="Gene3D" id="3.40.50.880">
    <property type="match status" value="1"/>
</dbReference>
<keyword evidence="6" id="KW-1185">Reference proteome</keyword>
<dbReference type="SUPFAM" id="SSF52317">
    <property type="entry name" value="Class I glutamine amidotransferase-like"/>
    <property type="match status" value="1"/>
</dbReference>
<sequence>GWNVIATMRNPENEKELNQLDNVLVAQLDVLDLSSIQNAIQEGIQKFGGIDVLLNNAGYGAYGPLEAFSREKIVRQFNTNVIGLLDVTKAILPHFREHKKGIIINISSIGGKVTFPLGTLYHGTKFAVEGISESLHYEVEQFGGKVKIIEPGMIATDFAGRSFDFTNDENLIEYQNIVGALLNVMPVMSQNASPSSVVADVIFEAATDGKNKLRYTAGEDAKQLLTNRKEYDDETFIGGIYPTPTNDGAYSPSKLALMMATSSKTDYKKINFSNPNKLPNRKILMVCTEERNMKMANGNHPVEMLLPMLHLQNAGFDIDIYTPTGKSVKIEMWAFPKKDEEVKLIFEKYKSFFESPKNLADFVNKEMEASKEYVAVFIPGGHGAMLGLPNNKDVEQLILWSEKNELMMLSICHGPAALLAASISDSSHSFIYRGYKIAAFPDKTDRLTPIFGYMPGHMPWIFGEKLQKLGVEIVNTKADKTCFKDRNLITGASPKAANNF</sequence>
<reference evidence="5" key="1">
    <citation type="submission" date="2020-11" db="EMBL/GenBank/DDBJ databases">
        <authorList>
            <person name="Tran Van P."/>
        </authorList>
    </citation>
    <scope>NUCLEOTIDE SEQUENCE</scope>
</reference>
<dbReference type="Proteomes" id="UP000677054">
    <property type="component" value="Unassembled WGS sequence"/>
</dbReference>
<dbReference type="InterPro" id="IPR051911">
    <property type="entry name" value="SDR_oxidoreductase"/>
</dbReference>
<dbReference type="EMBL" id="LR909317">
    <property type="protein sequence ID" value="CAD7254463.1"/>
    <property type="molecule type" value="Genomic_DNA"/>
</dbReference>
<name>A0A7R9AHQ7_9CRUS</name>
<feature type="non-terminal residue" evidence="5">
    <location>
        <position position="500"/>
    </location>
</feature>
<proteinExistence type="inferred from homology"/>
<dbReference type="SUPFAM" id="SSF51735">
    <property type="entry name" value="NAD(P)-binding Rossmann-fold domains"/>
    <property type="match status" value="1"/>
</dbReference>
<evidence type="ECO:0000256" key="3">
    <source>
        <dbReference type="RuleBase" id="RU000363"/>
    </source>
</evidence>
<evidence type="ECO:0000259" key="4">
    <source>
        <dbReference type="Pfam" id="PF01965"/>
    </source>
</evidence>
<dbReference type="InterPro" id="IPR002818">
    <property type="entry name" value="DJ-1/PfpI"/>
</dbReference>
<protein>
    <recommendedName>
        <fullName evidence="4">DJ-1/PfpI domain-containing protein</fullName>
    </recommendedName>
</protein>
<gene>
    <name evidence="5" type="ORF">DSTB1V02_LOCUS14209</name>
</gene>
<evidence type="ECO:0000313" key="6">
    <source>
        <dbReference type="Proteomes" id="UP000677054"/>
    </source>
</evidence>
<evidence type="ECO:0000256" key="1">
    <source>
        <dbReference type="ARBA" id="ARBA00006484"/>
    </source>
</evidence>
<accession>A0A7R9AHQ7</accession>
<evidence type="ECO:0000313" key="5">
    <source>
        <dbReference type="EMBL" id="CAD7254463.1"/>
    </source>
</evidence>
<dbReference type="PRINTS" id="PR00081">
    <property type="entry name" value="GDHRDH"/>
</dbReference>
<dbReference type="Gene3D" id="3.40.50.720">
    <property type="entry name" value="NAD(P)-binding Rossmann-like Domain"/>
    <property type="match status" value="1"/>
</dbReference>
<dbReference type="OrthoDB" id="543156at2759"/>
<keyword evidence="2" id="KW-0560">Oxidoreductase</keyword>
<comment type="similarity">
    <text evidence="1 3">Belongs to the short-chain dehydrogenases/reductases (SDR) family.</text>
</comment>
<dbReference type="PRINTS" id="PR00080">
    <property type="entry name" value="SDRFAMILY"/>
</dbReference>
<dbReference type="InterPro" id="IPR036291">
    <property type="entry name" value="NAD(P)-bd_dom_sf"/>
</dbReference>
<dbReference type="EMBL" id="CAJPEV010009799">
    <property type="protein sequence ID" value="CAG0905806.1"/>
    <property type="molecule type" value="Genomic_DNA"/>
</dbReference>
<feature type="non-terminal residue" evidence="5">
    <location>
        <position position="1"/>
    </location>
</feature>
<evidence type="ECO:0000256" key="2">
    <source>
        <dbReference type="ARBA" id="ARBA00023002"/>
    </source>
</evidence>
<organism evidence="5">
    <name type="scientific">Darwinula stevensoni</name>
    <dbReference type="NCBI Taxonomy" id="69355"/>
    <lineage>
        <taxon>Eukaryota</taxon>
        <taxon>Metazoa</taxon>
        <taxon>Ecdysozoa</taxon>
        <taxon>Arthropoda</taxon>
        <taxon>Crustacea</taxon>
        <taxon>Oligostraca</taxon>
        <taxon>Ostracoda</taxon>
        <taxon>Podocopa</taxon>
        <taxon>Podocopida</taxon>
        <taxon>Darwinulocopina</taxon>
        <taxon>Darwinuloidea</taxon>
        <taxon>Darwinulidae</taxon>
        <taxon>Darwinula</taxon>
    </lineage>
</organism>
<dbReference type="InterPro" id="IPR029062">
    <property type="entry name" value="Class_I_gatase-like"/>
</dbReference>
<dbReference type="AlphaFoldDB" id="A0A7R9AHQ7"/>